<dbReference type="GO" id="GO:0010305">
    <property type="term" value="P:leaf vascular tissue pattern formation"/>
    <property type="evidence" value="ECO:0007669"/>
    <property type="project" value="TreeGrafter"/>
</dbReference>
<dbReference type="GO" id="GO:0010087">
    <property type="term" value="P:phloem or xylem histogenesis"/>
    <property type="evidence" value="ECO:0007669"/>
    <property type="project" value="TreeGrafter"/>
</dbReference>
<reference evidence="3 4" key="1">
    <citation type="journal article" date="2014" name="Nature">
        <title>The genome of the recently domesticated crop plant sugar beet (Beta vulgaris).</title>
        <authorList>
            <person name="Dohm J.C."/>
            <person name="Minoche A.E."/>
            <person name="Holtgrawe D."/>
            <person name="Capella-Gutierrez S."/>
            <person name="Zakrzewski F."/>
            <person name="Tafer H."/>
            <person name="Rupp O."/>
            <person name="Sorensen T.R."/>
            <person name="Stracke R."/>
            <person name="Reinhardt R."/>
            <person name="Goesmann A."/>
            <person name="Kraft T."/>
            <person name="Schulz B."/>
            <person name="Stadler P.F."/>
            <person name="Schmidt T."/>
            <person name="Gabaldon T."/>
            <person name="Lehrach H."/>
            <person name="Weisshaar B."/>
            <person name="Himmelbauer H."/>
        </authorList>
    </citation>
    <scope>NUCLEOTIDE SEQUENCE [LARGE SCALE GENOMIC DNA]</scope>
    <source>
        <tissue evidence="3">Taproot</tissue>
    </source>
</reference>
<dbReference type="eggNOG" id="ENOG502QW2P">
    <property type="taxonomic scope" value="Eukaryota"/>
</dbReference>
<dbReference type="ExpressionAtlas" id="A0A0J8CIH4">
    <property type="expression patterns" value="baseline"/>
</dbReference>
<evidence type="ECO:0000313" key="3">
    <source>
        <dbReference type="EMBL" id="KMT11878.1"/>
    </source>
</evidence>
<dbReference type="Gramene" id="KMT11878">
    <property type="protein sequence ID" value="KMT11878"/>
    <property type="gene ID" value="BVRB_5g104500"/>
</dbReference>
<evidence type="ECO:0000259" key="1">
    <source>
        <dbReference type="Pfam" id="PF05703"/>
    </source>
</evidence>
<dbReference type="Pfam" id="PF08458">
    <property type="entry name" value="PH_2"/>
    <property type="match status" value="1"/>
</dbReference>
<gene>
    <name evidence="3" type="ORF">BVRB_5g104500</name>
</gene>
<feature type="domain" description="VAN3-binding protein-like auxin canalisation" evidence="1">
    <location>
        <begin position="101"/>
        <end position="252"/>
    </location>
</feature>
<evidence type="ECO:0008006" key="5">
    <source>
        <dbReference type="Google" id="ProtNLM"/>
    </source>
</evidence>
<dbReference type="PANTHER" id="PTHR31351">
    <property type="entry name" value="EXPRESSED PROTEIN"/>
    <property type="match status" value="1"/>
</dbReference>
<organism evidence="3 4">
    <name type="scientific">Beta vulgaris subsp. vulgaris</name>
    <name type="common">Beet</name>
    <dbReference type="NCBI Taxonomy" id="3555"/>
    <lineage>
        <taxon>Eukaryota</taxon>
        <taxon>Viridiplantae</taxon>
        <taxon>Streptophyta</taxon>
        <taxon>Embryophyta</taxon>
        <taxon>Tracheophyta</taxon>
        <taxon>Spermatophyta</taxon>
        <taxon>Magnoliopsida</taxon>
        <taxon>eudicotyledons</taxon>
        <taxon>Gunneridae</taxon>
        <taxon>Pentapetalae</taxon>
        <taxon>Caryophyllales</taxon>
        <taxon>Chenopodiaceae</taxon>
        <taxon>Betoideae</taxon>
        <taxon>Beta</taxon>
    </lineage>
</organism>
<dbReference type="EMBL" id="KQ090087">
    <property type="protein sequence ID" value="KMT11878.1"/>
    <property type="molecule type" value="Genomic_DNA"/>
</dbReference>
<dbReference type="Proteomes" id="UP000035740">
    <property type="component" value="Chromosome 5"/>
</dbReference>
<evidence type="ECO:0000259" key="2">
    <source>
        <dbReference type="Pfam" id="PF08458"/>
    </source>
</evidence>
<dbReference type="GO" id="GO:0009734">
    <property type="term" value="P:auxin-activated signaling pathway"/>
    <property type="evidence" value="ECO:0007669"/>
    <property type="project" value="TreeGrafter"/>
</dbReference>
<feature type="domain" description="VAN3-binding protein-like auxin canalisation" evidence="1">
    <location>
        <begin position="39"/>
        <end position="68"/>
    </location>
</feature>
<accession>A0A0J8CIH4</accession>
<dbReference type="PANTHER" id="PTHR31351:SF24">
    <property type="entry name" value="VAN3-BINDING PROTEIN-LIKE"/>
    <property type="match status" value="1"/>
</dbReference>
<feature type="domain" description="Pleckstrin-like plant" evidence="2">
    <location>
        <begin position="274"/>
        <end position="375"/>
    </location>
</feature>
<proteinExistence type="predicted"/>
<dbReference type="InterPro" id="IPR040269">
    <property type="entry name" value="VAB"/>
</dbReference>
<sequence length="392" mass="43291">MEKGQFPSWKKNKLNGLGELEGFEGELKVTKSLPLVVQPQTPKEPMEFLSRSWSVSAEEISKALANKHKHFLLDKHPIDSPALISEPSLTSPPHTQMDKIKSNVHNRRMGGIGKWFHHHRDSKSSYNSFRKKDRERAENAHMHAALSIAGLAAALAAVAAADSSTSGSKMSRAVASATELLASHCIEIAEQAGADHDRVASAVRSAVDIKSPGDLMTLTAASATALRAEAALRSRLPKDAKKNAAISPYDKGLGDVLDPYQSEIEDPKFPCVGELMQHTAKGGLRWKQVTIYINKSSQVILKMKRKHVGGAFSKKDKCLVYEVCDQTTGWPFRKEREDLDAYFGLKTGQGFLEFKCKSKVHRQQWVDGIQNMLDKVGCIEDVEHSLQSLNLK</sequence>
<protein>
    <recommendedName>
        <fullName evidence="5">PH domain-containing protein</fullName>
    </recommendedName>
</protein>
<keyword evidence="4" id="KW-1185">Reference proteome</keyword>
<dbReference type="InterPro" id="IPR013666">
    <property type="entry name" value="PH_pln"/>
</dbReference>
<name>A0A0J8CIH4_BETVV</name>
<dbReference type="AlphaFoldDB" id="A0A0J8CIH4"/>
<evidence type="ECO:0000313" key="4">
    <source>
        <dbReference type="Proteomes" id="UP000035740"/>
    </source>
</evidence>
<dbReference type="OMA" id="MEGGFFP"/>
<dbReference type="KEGG" id="bvg:104892765"/>
<dbReference type="Pfam" id="PF05703">
    <property type="entry name" value="Auxin_canalis"/>
    <property type="match status" value="2"/>
</dbReference>
<dbReference type="InterPro" id="IPR008546">
    <property type="entry name" value="VAN3-bd-like_auxin_canal"/>
</dbReference>
<dbReference type="OrthoDB" id="1897931at2759"/>